<evidence type="ECO:0000259" key="1">
    <source>
        <dbReference type="Pfam" id="PF12680"/>
    </source>
</evidence>
<dbReference type="Proteomes" id="UP000036938">
    <property type="component" value="Unassembled WGS sequence"/>
</dbReference>
<evidence type="ECO:0000313" key="2">
    <source>
        <dbReference type="EMBL" id="KNG94355.1"/>
    </source>
</evidence>
<reference evidence="2 3" key="1">
    <citation type="journal article" date="2015" name="Int. J. Syst. Evol. Microbiol.">
        <title>Aestuariivita atlantica sp. nov., isolated from deep sea sediment of the Atlantic Ocean.</title>
        <authorList>
            <person name="Li G."/>
            <person name="Lai Q."/>
            <person name="Du Y."/>
            <person name="Liu X."/>
            <person name="Sun F."/>
            <person name="Shao Z."/>
        </authorList>
    </citation>
    <scope>NUCLEOTIDE SEQUENCE [LARGE SCALE GENOMIC DNA]</scope>
    <source>
        <strain evidence="2 3">22II-S11-z3</strain>
    </source>
</reference>
<dbReference type="EMBL" id="AQQZ01000003">
    <property type="protein sequence ID" value="KNG94355.1"/>
    <property type="molecule type" value="Genomic_DNA"/>
</dbReference>
<dbReference type="RefSeq" id="WP_050530514.1">
    <property type="nucleotide sequence ID" value="NZ_AQQZ01000003.1"/>
</dbReference>
<evidence type="ECO:0000313" key="3">
    <source>
        <dbReference type="Proteomes" id="UP000036938"/>
    </source>
</evidence>
<accession>A0A0L1JRH9</accession>
<dbReference type="SUPFAM" id="SSF54427">
    <property type="entry name" value="NTF2-like"/>
    <property type="match status" value="1"/>
</dbReference>
<dbReference type="STRING" id="1317121.ATO11_09185"/>
<dbReference type="Pfam" id="PF12680">
    <property type="entry name" value="SnoaL_2"/>
    <property type="match status" value="1"/>
</dbReference>
<protein>
    <recommendedName>
        <fullName evidence="1">SnoaL-like domain-containing protein</fullName>
    </recommendedName>
</protein>
<dbReference type="AlphaFoldDB" id="A0A0L1JRH9"/>
<feature type="domain" description="SnoaL-like" evidence="1">
    <location>
        <begin position="6"/>
        <end position="111"/>
    </location>
</feature>
<gene>
    <name evidence="2" type="ORF">ATO11_09185</name>
</gene>
<organism evidence="2 3">
    <name type="scientific">Pseudaestuariivita atlantica</name>
    <dbReference type="NCBI Taxonomy" id="1317121"/>
    <lineage>
        <taxon>Bacteria</taxon>
        <taxon>Pseudomonadati</taxon>
        <taxon>Pseudomonadota</taxon>
        <taxon>Alphaproteobacteria</taxon>
        <taxon>Rhodobacterales</taxon>
        <taxon>Paracoccaceae</taxon>
        <taxon>Pseudaestuariivita</taxon>
    </lineage>
</organism>
<dbReference type="InterPro" id="IPR037401">
    <property type="entry name" value="SnoaL-like"/>
</dbReference>
<dbReference type="OrthoDB" id="7658823at2"/>
<dbReference type="Gene3D" id="3.10.450.50">
    <property type="match status" value="1"/>
</dbReference>
<proteinExistence type="predicted"/>
<keyword evidence="3" id="KW-1185">Reference proteome</keyword>
<dbReference type="InterPro" id="IPR032710">
    <property type="entry name" value="NTF2-like_dom_sf"/>
</dbReference>
<comment type="caution">
    <text evidence="2">The sequence shown here is derived from an EMBL/GenBank/DDBJ whole genome shotgun (WGS) entry which is preliminary data.</text>
</comment>
<name>A0A0L1JRH9_9RHOB</name>
<sequence length="121" mass="12682">MSDPITTFFNAWSETDAEARQMCIAASFDPHGVYADPRAPEPIRGTKALSDYVGMFSANAPGWTAKVVSTDAVAGLTRATVAFGGKGPDGAHKVQHGQYFVETDGGKITRMTGFAGLGAPE</sequence>